<name>A0A6J4T038_9ACTN</name>
<accession>A0A6J4T038</accession>
<dbReference type="AlphaFoldDB" id="A0A6J4T038"/>
<proteinExistence type="predicted"/>
<dbReference type="EMBL" id="CADCVK010000439">
    <property type="protein sequence ID" value="CAA9509604.1"/>
    <property type="molecule type" value="Genomic_DNA"/>
</dbReference>
<feature type="non-terminal residue" evidence="1">
    <location>
        <position position="1"/>
    </location>
</feature>
<evidence type="ECO:0000313" key="1">
    <source>
        <dbReference type="EMBL" id="CAA9509604.1"/>
    </source>
</evidence>
<sequence>WQASARFLAVPLVWPQTVGRGILSTPQHVGEGEACCRRSSSRTWTRS</sequence>
<organism evidence="1">
    <name type="scientific">uncultured Rubrobacteraceae bacterium</name>
    <dbReference type="NCBI Taxonomy" id="349277"/>
    <lineage>
        <taxon>Bacteria</taxon>
        <taxon>Bacillati</taxon>
        <taxon>Actinomycetota</taxon>
        <taxon>Rubrobacteria</taxon>
        <taxon>Rubrobacterales</taxon>
        <taxon>Rubrobacteraceae</taxon>
        <taxon>environmental samples</taxon>
    </lineage>
</organism>
<reference evidence="1" key="1">
    <citation type="submission" date="2020-02" db="EMBL/GenBank/DDBJ databases">
        <authorList>
            <person name="Meier V. D."/>
        </authorList>
    </citation>
    <scope>NUCLEOTIDE SEQUENCE</scope>
    <source>
        <strain evidence="1">AVDCRST_MAG12</strain>
    </source>
</reference>
<gene>
    <name evidence="1" type="ORF">AVDCRST_MAG12-3150</name>
</gene>
<feature type="non-terminal residue" evidence="1">
    <location>
        <position position="47"/>
    </location>
</feature>
<protein>
    <submittedName>
        <fullName evidence="1">Uncharacterized protein</fullName>
    </submittedName>
</protein>